<dbReference type="InParanoid" id="Q74GD1"/>
<dbReference type="KEGG" id="gsu:GSU0315"/>
<proteinExistence type="predicted"/>
<evidence type="ECO:0000313" key="1">
    <source>
        <dbReference type="EMBL" id="AAR33648.2"/>
    </source>
</evidence>
<dbReference type="EnsemblBacteria" id="AAR33648">
    <property type="protein sequence ID" value="AAR33648"/>
    <property type="gene ID" value="GSU0315"/>
</dbReference>
<dbReference type="SUPFAM" id="SSF103196">
    <property type="entry name" value="Roadblock/LC7 domain"/>
    <property type="match status" value="1"/>
</dbReference>
<keyword evidence="2" id="KW-1185">Reference proteome</keyword>
<evidence type="ECO:0008006" key="3">
    <source>
        <dbReference type="Google" id="ProtNLM"/>
    </source>
</evidence>
<evidence type="ECO:0000313" key="2">
    <source>
        <dbReference type="Proteomes" id="UP000000577"/>
    </source>
</evidence>
<name>Q74GD1_GEOSL</name>
<accession>Q74GD1</accession>
<organism evidence="1 2">
    <name type="scientific">Geobacter sulfurreducens (strain ATCC 51573 / DSM 12127 / PCA)</name>
    <dbReference type="NCBI Taxonomy" id="243231"/>
    <lineage>
        <taxon>Bacteria</taxon>
        <taxon>Pseudomonadati</taxon>
        <taxon>Thermodesulfobacteriota</taxon>
        <taxon>Desulfuromonadia</taxon>
        <taxon>Geobacterales</taxon>
        <taxon>Geobacteraceae</taxon>
        <taxon>Geobacter</taxon>
    </lineage>
</organism>
<sequence>MRQALAELSVLPGAIGSLVTDRGGKILERVFPPLFDDTTLSAVSEDLAECVITLGISSVSTETLFLRYTEGIVAIKPLDDGLLLLLCTRESSGKSITCAIDAAAARLRRVMSPAPPSVQVGPNGPASDRLAIAMSSESYPAK</sequence>
<reference evidence="1 2" key="2">
    <citation type="journal article" date="2012" name="BMC Genomics">
        <title>Comparative genomic analysis of Geobacter sulfurreducens KN400, a strain with enhanced capacity for extracellular electron transfer and electricity production.</title>
        <authorList>
            <person name="Butler J.E."/>
            <person name="Young N.D."/>
            <person name="Aklujkar M."/>
            <person name="Lovley D.R."/>
        </authorList>
    </citation>
    <scope>NUCLEOTIDE SEQUENCE [LARGE SCALE GENOMIC DNA]</scope>
    <source>
        <strain evidence="2">ATCC 51573 / DSM 12127 / PCA</strain>
    </source>
</reference>
<dbReference type="EMBL" id="AE017180">
    <property type="protein sequence ID" value="AAR33648.2"/>
    <property type="molecule type" value="Genomic_DNA"/>
</dbReference>
<dbReference type="RefSeq" id="WP_010940983.1">
    <property type="nucleotide sequence ID" value="NC_002939.5"/>
</dbReference>
<dbReference type="Proteomes" id="UP000000577">
    <property type="component" value="Chromosome"/>
</dbReference>
<gene>
    <name evidence="1" type="ordered locus">GSU0315</name>
</gene>
<reference evidence="1 2" key="1">
    <citation type="journal article" date="2003" name="Science">
        <title>Genome of Geobacter sulfurreducens: metal reduction in subsurface environments.</title>
        <authorList>
            <person name="Methe B.A."/>
            <person name="Nelson K.E."/>
            <person name="Eisen J.A."/>
            <person name="Paulsen I.T."/>
            <person name="Nelson W."/>
            <person name="Heidelberg J.F."/>
            <person name="Wu D."/>
            <person name="Wu M."/>
            <person name="Ward N."/>
            <person name="Beanan M.J."/>
            <person name="Dodson R.J."/>
            <person name="Madupu R."/>
            <person name="Brinkac L.M."/>
            <person name="Daugherty S.C."/>
            <person name="DeBoy R.T."/>
            <person name="Durkin A.S."/>
            <person name="Gwinn M."/>
            <person name="Kolonay J.F."/>
            <person name="Sullivan S.A."/>
            <person name="Haft D.H."/>
            <person name="Selengut J."/>
            <person name="Davidsen T.M."/>
            <person name="Zafar N."/>
            <person name="White O."/>
            <person name="Tran B."/>
            <person name="Romero C."/>
            <person name="Forberger H.A."/>
            <person name="Weidman J."/>
            <person name="Khouri H."/>
            <person name="Feldblyum T.V."/>
            <person name="Utterback T.R."/>
            <person name="Van Aken S.E."/>
            <person name="Lovley D.R."/>
            <person name="Fraser C.M."/>
        </authorList>
    </citation>
    <scope>NUCLEOTIDE SEQUENCE [LARGE SCALE GENOMIC DNA]</scope>
    <source>
        <strain evidence="2">ATCC 51573 / DSM 12127 / PCA</strain>
    </source>
</reference>
<dbReference type="PATRIC" id="fig|243231.5.peg.312"/>
<dbReference type="SMR" id="Q74GD1"/>
<dbReference type="STRING" id="243231.GSU0315"/>
<dbReference type="eggNOG" id="COG2018">
    <property type="taxonomic scope" value="Bacteria"/>
</dbReference>
<dbReference type="AlphaFoldDB" id="Q74GD1"/>
<protein>
    <recommendedName>
        <fullName evidence="3">Roadblock/LAMTOR2 domain-containing protein</fullName>
    </recommendedName>
</protein>
<dbReference type="HOGENOM" id="CLU_1813032_0_0_7"/>